<gene>
    <name evidence="3" type="ORF">AMK59_2700</name>
</gene>
<protein>
    <submittedName>
        <fullName evidence="3">Uncharacterized protein</fullName>
    </submittedName>
</protein>
<dbReference type="EMBL" id="LJIG01000182">
    <property type="protein sequence ID" value="KRT86758.1"/>
    <property type="molecule type" value="Genomic_DNA"/>
</dbReference>
<feature type="region of interest" description="Disordered" evidence="2">
    <location>
        <begin position="131"/>
        <end position="227"/>
    </location>
</feature>
<comment type="caution">
    <text evidence="3">The sequence shown here is derived from an EMBL/GenBank/DDBJ whole genome shotgun (WGS) entry which is preliminary data.</text>
</comment>
<evidence type="ECO:0000313" key="3">
    <source>
        <dbReference type="EMBL" id="KRT86758.1"/>
    </source>
</evidence>
<dbReference type="GO" id="GO:0016787">
    <property type="term" value="F:hydrolase activity"/>
    <property type="evidence" value="ECO:0007669"/>
    <property type="project" value="InterPro"/>
</dbReference>
<reference evidence="3 4" key="1">
    <citation type="submission" date="2015-09" db="EMBL/GenBank/DDBJ databases">
        <title>Draft genome of the scarab beetle Oryctes borbonicus.</title>
        <authorList>
            <person name="Meyer J.M."/>
            <person name="Markov G.V."/>
            <person name="Baskaran P."/>
            <person name="Herrmann M."/>
            <person name="Sommer R.J."/>
            <person name="Roedelsperger C."/>
        </authorList>
    </citation>
    <scope>NUCLEOTIDE SEQUENCE [LARGE SCALE GENOMIC DNA]</scope>
    <source>
        <strain evidence="3">OB123</strain>
        <tissue evidence="3">Whole animal</tissue>
    </source>
</reference>
<feature type="compositionally biased region" description="Basic and acidic residues" evidence="2">
    <location>
        <begin position="215"/>
        <end position="227"/>
    </location>
</feature>
<dbReference type="PANTHER" id="PTHR21562">
    <property type="entry name" value="NOTUM-RELATED"/>
    <property type="match status" value="1"/>
</dbReference>
<evidence type="ECO:0000256" key="2">
    <source>
        <dbReference type="SAM" id="MobiDB-lite"/>
    </source>
</evidence>
<name>A0A0T6BHC9_9SCAR</name>
<accession>A0A0T6BHC9</accession>
<feature type="compositionally biased region" description="Basic residues" evidence="2">
    <location>
        <begin position="171"/>
        <end position="204"/>
    </location>
</feature>
<sequence>LWEAKVPKRCLSAYPDEPWRCFIGYRMYSTLKAPLFVFQWLFDEAQMDVDNVGTPVTKQQWDHIHKMGNALRKSFKNVSAVFAPSCISHSVLTKRDWLQVKIEDVSFGDALYCWEQSPVRKNMRRLRNSSTALEEPQMVTRQVKRIPHLNSQKFNPNSGRNSTSTENGDNKRRKRRKHRGNWKPKAKKDRRRNCHHLINRRNKARQNSPNNLPPSDDHSRYERSTLK</sequence>
<dbReference type="InterPro" id="IPR004963">
    <property type="entry name" value="PAE/NOTUM"/>
</dbReference>
<dbReference type="AlphaFoldDB" id="A0A0T6BHC9"/>
<feature type="non-terminal residue" evidence="3">
    <location>
        <position position="1"/>
    </location>
</feature>
<evidence type="ECO:0000313" key="4">
    <source>
        <dbReference type="Proteomes" id="UP000051574"/>
    </source>
</evidence>
<organism evidence="3 4">
    <name type="scientific">Oryctes borbonicus</name>
    <dbReference type="NCBI Taxonomy" id="1629725"/>
    <lineage>
        <taxon>Eukaryota</taxon>
        <taxon>Metazoa</taxon>
        <taxon>Ecdysozoa</taxon>
        <taxon>Arthropoda</taxon>
        <taxon>Hexapoda</taxon>
        <taxon>Insecta</taxon>
        <taxon>Pterygota</taxon>
        <taxon>Neoptera</taxon>
        <taxon>Endopterygota</taxon>
        <taxon>Coleoptera</taxon>
        <taxon>Polyphaga</taxon>
        <taxon>Scarabaeiformia</taxon>
        <taxon>Scarabaeidae</taxon>
        <taxon>Dynastinae</taxon>
        <taxon>Oryctes</taxon>
    </lineage>
</organism>
<feature type="non-terminal residue" evidence="3">
    <location>
        <position position="227"/>
    </location>
</feature>
<feature type="compositionally biased region" description="Polar residues" evidence="2">
    <location>
        <begin position="149"/>
        <end position="167"/>
    </location>
</feature>
<comment type="similarity">
    <text evidence="1">Belongs to the pectinacetylesterase family. Notum subfamily.</text>
</comment>
<evidence type="ECO:0000256" key="1">
    <source>
        <dbReference type="ARBA" id="ARBA00010213"/>
    </source>
</evidence>
<dbReference type="OrthoDB" id="2015280at2759"/>
<dbReference type="Proteomes" id="UP000051574">
    <property type="component" value="Unassembled WGS sequence"/>
</dbReference>
<dbReference type="PANTHER" id="PTHR21562:SF122">
    <property type="entry name" value="PALMITOLEOYL-PROTEIN CARBOXYLESTERASE NOTUM"/>
    <property type="match status" value="1"/>
</dbReference>
<keyword evidence="4" id="KW-1185">Reference proteome</keyword>
<proteinExistence type="inferred from homology"/>
<dbReference type="Pfam" id="PF03283">
    <property type="entry name" value="PAE"/>
    <property type="match status" value="1"/>
</dbReference>